<feature type="compositionally biased region" description="Polar residues" evidence="1">
    <location>
        <begin position="109"/>
        <end position="125"/>
    </location>
</feature>
<name>A0AAN7BTM5_9PEZI</name>
<feature type="region of interest" description="Disordered" evidence="1">
    <location>
        <begin position="27"/>
        <end position="88"/>
    </location>
</feature>
<feature type="compositionally biased region" description="Pro residues" evidence="1">
    <location>
        <begin position="781"/>
        <end position="793"/>
    </location>
</feature>
<proteinExistence type="predicted"/>
<keyword evidence="4" id="KW-1185">Reference proteome</keyword>
<feature type="compositionally biased region" description="Polar residues" evidence="1">
    <location>
        <begin position="972"/>
        <end position="981"/>
    </location>
</feature>
<dbReference type="Proteomes" id="UP001301958">
    <property type="component" value="Unassembled WGS sequence"/>
</dbReference>
<dbReference type="PRINTS" id="PR01270">
    <property type="entry name" value="HDASUPER"/>
</dbReference>
<feature type="region of interest" description="Disordered" evidence="1">
    <location>
        <begin position="107"/>
        <end position="141"/>
    </location>
</feature>
<sequence>MATNSAIPPSPDRNVVDGDLSRSLNHLTISTSSPAKPLRSPRSPRPPAIDLPTSSSQTPRRPSSSLRSPLHGPSSTARSPSRSGTPTLLKKASLNSLHSANVTPLRRASSASILSPTHPNSSRSAKSPLRAMSPEPPLPTAYSIAKDHFKKELEVHEKVPETIPKDALPNTVVILQDDCYGHRYSRPRTSKRDLANVVERPERLRACVLGVSAAYVRLGGQHENGTFPIDQQTNRVASQIPFIIKKSDRRLPHTSEAVTNVHGQEWMEELVMMCQAAEEKLATNGKELQRPGMDRGLNAEPPRKFHEGDLYLCPESLHAMEGAMGGVCDAVDTVFEAQGPKRAFVAIRPPGHHCSADYPSGFCWVNNVHVGIMHGAMSYGLTHAAIIDIDLHHGDGSQEITWKHNARRLETAKSKNAPHWKKASIGYFSLHDINSYPCEFGDQEKVRNASLCIDNAHGQSIWNIHLESWETEAEFWKLYDTKYSLLLEKTRKYLQEHTAYLRSKNLGSKGAIFISAGFDASEHEDEGMRRHKVNVPTEFYARITRDIARIAEEESTGVEGRIISVLEGGYSDRTLCSGVLSHICGLTTSDENSTALSKFGPVSPYSSSWWSRDELLALETAVGTVAAEMKRPRVVTPPTYSSPTQASAARSVVPLKPIRRTVSGLPEYRVPTPPPPEVPWTIATVELSRLLIPETRTTTSCTSEELKVRKDRQQALGQERPTSSASVAPPVVDRAPTRMSLRERKPRPSAVAAAVTAPERKPRQQRRLSAASTIVSEAREPSPPPPVPRPTPVKPTMRPESVMSHKPTNGTIVVKKTRTKKPEQQPKVSTVANDAIPKPVGVVTPEEAPAVQKPNSPRMDALSNQVKKIRITIVNKSGKEKPVADESVPVFSPTDSEQTKQSASSPVESFTSPLLSPGDMTWSDAGGNMPAVGALVAGTEPTVYGSNGAVSEVGVTVSGAEPTGIQLELASSATPVKSPTPMQRKDLPVFGSTGVIPFSSAPANQF</sequence>
<feature type="compositionally biased region" description="Low complexity" evidence="1">
    <location>
        <begin position="51"/>
        <end position="75"/>
    </location>
</feature>
<feature type="compositionally biased region" description="Polar residues" evidence="1">
    <location>
        <begin position="76"/>
        <end position="86"/>
    </location>
</feature>
<gene>
    <name evidence="3" type="ORF">QBC38DRAFT_135501</name>
</gene>
<feature type="domain" description="Histone deacetylase" evidence="2">
    <location>
        <begin position="252"/>
        <end position="584"/>
    </location>
</feature>
<protein>
    <submittedName>
        <fullName evidence="3">Histone deacetylase domain-containing protein</fullName>
    </submittedName>
</protein>
<reference evidence="3" key="1">
    <citation type="journal article" date="2023" name="Mol. Phylogenet. Evol.">
        <title>Genome-scale phylogeny and comparative genomics of the fungal order Sordariales.</title>
        <authorList>
            <person name="Hensen N."/>
            <person name="Bonometti L."/>
            <person name="Westerberg I."/>
            <person name="Brannstrom I.O."/>
            <person name="Guillou S."/>
            <person name="Cros-Aarteil S."/>
            <person name="Calhoun S."/>
            <person name="Haridas S."/>
            <person name="Kuo A."/>
            <person name="Mondo S."/>
            <person name="Pangilinan J."/>
            <person name="Riley R."/>
            <person name="LaButti K."/>
            <person name="Andreopoulos B."/>
            <person name="Lipzen A."/>
            <person name="Chen C."/>
            <person name="Yan M."/>
            <person name="Daum C."/>
            <person name="Ng V."/>
            <person name="Clum A."/>
            <person name="Steindorff A."/>
            <person name="Ohm R.A."/>
            <person name="Martin F."/>
            <person name="Silar P."/>
            <person name="Natvig D.O."/>
            <person name="Lalanne C."/>
            <person name="Gautier V."/>
            <person name="Ament-Velasquez S.L."/>
            <person name="Kruys A."/>
            <person name="Hutchinson M.I."/>
            <person name="Powell A.J."/>
            <person name="Barry K."/>
            <person name="Miller A.N."/>
            <person name="Grigoriev I.V."/>
            <person name="Debuchy R."/>
            <person name="Gladieux P."/>
            <person name="Hiltunen Thoren M."/>
            <person name="Johannesson H."/>
        </authorList>
    </citation>
    <scope>NUCLEOTIDE SEQUENCE</scope>
    <source>
        <strain evidence="3">CBS 990.96</strain>
    </source>
</reference>
<evidence type="ECO:0000313" key="4">
    <source>
        <dbReference type="Proteomes" id="UP001301958"/>
    </source>
</evidence>
<dbReference type="InterPro" id="IPR023801">
    <property type="entry name" value="His_deacetylse_dom"/>
</dbReference>
<dbReference type="PANTHER" id="PTHR47558:SF1">
    <property type="entry name" value="HISTONE DEACETYLASE HOS3"/>
    <property type="match status" value="1"/>
</dbReference>
<dbReference type="GO" id="GO:0010468">
    <property type="term" value="P:regulation of gene expression"/>
    <property type="evidence" value="ECO:0007669"/>
    <property type="project" value="UniProtKB-ARBA"/>
</dbReference>
<feature type="compositionally biased region" description="Basic and acidic residues" evidence="1">
    <location>
        <begin position="704"/>
        <end position="713"/>
    </location>
</feature>
<dbReference type="AlphaFoldDB" id="A0AAN7BTM5"/>
<dbReference type="Pfam" id="PF00850">
    <property type="entry name" value="Hist_deacetyl"/>
    <property type="match status" value="1"/>
</dbReference>
<dbReference type="EMBL" id="MU865314">
    <property type="protein sequence ID" value="KAK4228818.1"/>
    <property type="molecule type" value="Genomic_DNA"/>
</dbReference>
<feature type="compositionally biased region" description="Polar residues" evidence="1">
    <location>
        <begin position="893"/>
        <end position="914"/>
    </location>
</feature>
<dbReference type="InterPro" id="IPR037138">
    <property type="entry name" value="His_deacetylse_dom_sf"/>
</dbReference>
<evidence type="ECO:0000259" key="2">
    <source>
        <dbReference type="Pfam" id="PF00850"/>
    </source>
</evidence>
<dbReference type="PANTHER" id="PTHR47558">
    <property type="entry name" value="HISTONE DEACETYLASE HOS3"/>
    <property type="match status" value="1"/>
</dbReference>
<dbReference type="FunFam" id="3.40.800.20:FF:000011">
    <property type="entry name" value="Histone deacetylase HOS3"/>
    <property type="match status" value="1"/>
</dbReference>
<dbReference type="SUPFAM" id="SSF52768">
    <property type="entry name" value="Arginase/deacetylase"/>
    <property type="match status" value="1"/>
</dbReference>
<feature type="region of interest" description="Disordered" evidence="1">
    <location>
        <begin position="696"/>
        <end position="864"/>
    </location>
</feature>
<dbReference type="InterPro" id="IPR000286">
    <property type="entry name" value="HDACs"/>
</dbReference>
<dbReference type="InterPro" id="IPR053244">
    <property type="entry name" value="HDAC_HD_type_1"/>
</dbReference>
<reference evidence="3" key="2">
    <citation type="submission" date="2023-05" db="EMBL/GenBank/DDBJ databases">
        <authorList>
            <consortium name="Lawrence Berkeley National Laboratory"/>
            <person name="Steindorff A."/>
            <person name="Hensen N."/>
            <person name="Bonometti L."/>
            <person name="Westerberg I."/>
            <person name="Brannstrom I.O."/>
            <person name="Guillou S."/>
            <person name="Cros-Aarteil S."/>
            <person name="Calhoun S."/>
            <person name="Haridas S."/>
            <person name="Kuo A."/>
            <person name="Mondo S."/>
            <person name="Pangilinan J."/>
            <person name="Riley R."/>
            <person name="Labutti K."/>
            <person name="Andreopoulos B."/>
            <person name="Lipzen A."/>
            <person name="Chen C."/>
            <person name="Yanf M."/>
            <person name="Daum C."/>
            <person name="Ng V."/>
            <person name="Clum A."/>
            <person name="Ohm R."/>
            <person name="Martin F."/>
            <person name="Silar P."/>
            <person name="Natvig D."/>
            <person name="Lalanne C."/>
            <person name="Gautier V."/>
            <person name="Ament-Velasquez S.L."/>
            <person name="Kruys A."/>
            <person name="Hutchinson M.I."/>
            <person name="Powell A.J."/>
            <person name="Barry K."/>
            <person name="Miller A.N."/>
            <person name="Grigoriev I.V."/>
            <person name="Debuchy R."/>
            <person name="Gladieux P."/>
            <person name="Thoren M.H."/>
            <person name="Johannesson H."/>
        </authorList>
    </citation>
    <scope>NUCLEOTIDE SEQUENCE</scope>
    <source>
        <strain evidence="3">CBS 990.96</strain>
    </source>
</reference>
<evidence type="ECO:0000313" key="3">
    <source>
        <dbReference type="EMBL" id="KAK4228818.1"/>
    </source>
</evidence>
<evidence type="ECO:0000256" key="1">
    <source>
        <dbReference type="SAM" id="MobiDB-lite"/>
    </source>
</evidence>
<feature type="region of interest" description="Disordered" evidence="1">
    <location>
        <begin position="1"/>
        <end position="20"/>
    </location>
</feature>
<dbReference type="GO" id="GO:0004407">
    <property type="term" value="F:histone deacetylase activity"/>
    <property type="evidence" value="ECO:0007669"/>
    <property type="project" value="TreeGrafter"/>
</dbReference>
<feature type="region of interest" description="Disordered" evidence="1">
    <location>
        <begin position="877"/>
        <end position="922"/>
    </location>
</feature>
<dbReference type="Gene3D" id="3.40.800.20">
    <property type="entry name" value="Histone deacetylase domain"/>
    <property type="match status" value="1"/>
</dbReference>
<dbReference type="CDD" id="cd09998">
    <property type="entry name" value="HDAC_Hos3"/>
    <property type="match status" value="1"/>
</dbReference>
<comment type="caution">
    <text evidence="3">The sequence shown here is derived from an EMBL/GenBank/DDBJ whole genome shotgun (WGS) entry which is preliminary data.</text>
</comment>
<accession>A0AAN7BTM5</accession>
<feature type="compositionally biased region" description="Low complexity" evidence="1">
    <location>
        <begin position="32"/>
        <end position="41"/>
    </location>
</feature>
<organism evidence="3 4">
    <name type="scientific">Podospora fimiseda</name>
    <dbReference type="NCBI Taxonomy" id="252190"/>
    <lineage>
        <taxon>Eukaryota</taxon>
        <taxon>Fungi</taxon>
        <taxon>Dikarya</taxon>
        <taxon>Ascomycota</taxon>
        <taxon>Pezizomycotina</taxon>
        <taxon>Sordariomycetes</taxon>
        <taxon>Sordariomycetidae</taxon>
        <taxon>Sordariales</taxon>
        <taxon>Podosporaceae</taxon>
        <taxon>Podospora</taxon>
    </lineage>
</organism>
<dbReference type="InterPro" id="IPR023696">
    <property type="entry name" value="Ureohydrolase_dom_sf"/>
</dbReference>
<dbReference type="GO" id="GO:0005634">
    <property type="term" value="C:nucleus"/>
    <property type="evidence" value="ECO:0007669"/>
    <property type="project" value="TreeGrafter"/>
</dbReference>
<feature type="region of interest" description="Disordered" evidence="1">
    <location>
        <begin position="972"/>
        <end position="991"/>
    </location>
</feature>